<organism evidence="4">
    <name type="scientific">Haptolina ericina</name>
    <dbReference type="NCBI Taxonomy" id="156174"/>
    <lineage>
        <taxon>Eukaryota</taxon>
        <taxon>Haptista</taxon>
        <taxon>Haptophyta</taxon>
        <taxon>Prymnesiophyceae</taxon>
        <taxon>Prymnesiales</taxon>
        <taxon>Prymnesiaceae</taxon>
        <taxon>Haptolina</taxon>
    </lineage>
</organism>
<evidence type="ECO:0000256" key="1">
    <source>
        <dbReference type="ARBA" id="ARBA00022553"/>
    </source>
</evidence>
<sequence>MQAVLFSRYKSAGGVGIGLYLSDQLVSTFGSRLTVISPCEKETSSGTTFYFELELSLSDSTLNPNDYNTAGREEEELVAISPRAVTVEMEAASTASSNEEGPSVVSATRPAVAMKVDVQVDTESGGASAPPAQPRVAAARVRTERGVAVTAVDGVPSSSAETLGEQKAVGDTKAIELTGDRLGRSVAAREGPAEEEALPRDIRALIADDHRMNRKILNMIFTQFGWQVFHAETAEEVLDRIVNKKEKYDILIMDEIFITEQTSRCMLGSEAIKLLRPQLSGGEVIISCSGNYSEGNKGVIPQGADAVWCKPFPDFRDGSMQRQLLALFQARRAASAAAGDGPREGTLSMKV</sequence>
<dbReference type="SMART" id="SM00448">
    <property type="entry name" value="REC"/>
    <property type="match status" value="1"/>
</dbReference>
<dbReference type="Gene3D" id="3.30.565.10">
    <property type="entry name" value="Histidine kinase-like ATPase, C-terminal domain"/>
    <property type="match status" value="1"/>
</dbReference>
<gene>
    <name evidence="4" type="ORF">HERI1096_LOCUS5540</name>
</gene>
<dbReference type="InterPro" id="IPR036890">
    <property type="entry name" value="HATPase_C_sf"/>
</dbReference>
<dbReference type="AlphaFoldDB" id="A0A7S3AHA9"/>
<evidence type="ECO:0000259" key="3">
    <source>
        <dbReference type="PROSITE" id="PS50110"/>
    </source>
</evidence>
<dbReference type="PROSITE" id="PS50110">
    <property type="entry name" value="RESPONSE_REGULATORY"/>
    <property type="match status" value="1"/>
</dbReference>
<evidence type="ECO:0000313" key="4">
    <source>
        <dbReference type="EMBL" id="CAE0104882.1"/>
    </source>
</evidence>
<dbReference type="InterPro" id="IPR050956">
    <property type="entry name" value="2C_system_His_kinase"/>
</dbReference>
<accession>A0A7S3AHA9</accession>
<dbReference type="InterPro" id="IPR011006">
    <property type="entry name" value="CheY-like_superfamily"/>
</dbReference>
<proteinExistence type="predicted"/>
<dbReference type="EMBL" id="HBHX01009976">
    <property type="protein sequence ID" value="CAE0104882.1"/>
    <property type="molecule type" value="Transcribed_RNA"/>
</dbReference>
<dbReference type="Gene3D" id="3.40.50.2300">
    <property type="match status" value="1"/>
</dbReference>
<protein>
    <recommendedName>
        <fullName evidence="3">Response regulatory domain-containing protein</fullName>
    </recommendedName>
</protein>
<name>A0A7S3AHA9_9EUKA</name>
<evidence type="ECO:0000256" key="2">
    <source>
        <dbReference type="PROSITE-ProRule" id="PRU00169"/>
    </source>
</evidence>
<reference evidence="4" key="1">
    <citation type="submission" date="2021-01" db="EMBL/GenBank/DDBJ databases">
        <authorList>
            <person name="Corre E."/>
            <person name="Pelletier E."/>
            <person name="Niang G."/>
            <person name="Scheremetjew M."/>
            <person name="Finn R."/>
            <person name="Kale V."/>
            <person name="Holt S."/>
            <person name="Cochrane G."/>
            <person name="Meng A."/>
            <person name="Brown T."/>
            <person name="Cohen L."/>
        </authorList>
    </citation>
    <scope>NUCLEOTIDE SEQUENCE</scope>
    <source>
        <strain evidence="4">CCMP281</strain>
    </source>
</reference>
<dbReference type="GO" id="GO:0000160">
    <property type="term" value="P:phosphorelay signal transduction system"/>
    <property type="evidence" value="ECO:0007669"/>
    <property type="project" value="InterPro"/>
</dbReference>
<dbReference type="SUPFAM" id="SSF55874">
    <property type="entry name" value="ATPase domain of HSP90 chaperone/DNA topoisomerase II/histidine kinase"/>
    <property type="match status" value="1"/>
</dbReference>
<dbReference type="InterPro" id="IPR001789">
    <property type="entry name" value="Sig_transdc_resp-reg_receiver"/>
</dbReference>
<feature type="modified residue" description="4-aspartylphosphate" evidence="2">
    <location>
        <position position="254"/>
    </location>
</feature>
<keyword evidence="1 2" id="KW-0597">Phosphoprotein</keyword>
<dbReference type="PANTHER" id="PTHR43719">
    <property type="entry name" value="TWO-COMPONENT HISTIDINE KINASE"/>
    <property type="match status" value="1"/>
</dbReference>
<dbReference type="PANTHER" id="PTHR43719:SF28">
    <property type="entry name" value="PEROXIDE STRESS-ACTIVATED HISTIDINE KINASE MAK1-RELATED"/>
    <property type="match status" value="1"/>
</dbReference>
<dbReference type="SUPFAM" id="SSF52172">
    <property type="entry name" value="CheY-like"/>
    <property type="match status" value="1"/>
</dbReference>
<feature type="domain" description="Response regulatory" evidence="3">
    <location>
        <begin position="203"/>
        <end position="325"/>
    </location>
</feature>